<dbReference type="InterPro" id="IPR004358">
    <property type="entry name" value="Sig_transdc_His_kin-like_C"/>
</dbReference>
<evidence type="ECO:0000256" key="2">
    <source>
        <dbReference type="ARBA" id="ARBA00012438"/>
    </source>
</evidence>
<name>A0ABQ3B617_9GAMM</name>
<evidence type="ECO:0000256" key="4">
    <source>
        <dbReference type="ARBA" id="ARBA00022679"/>
    </source>
</evidence>
<keyword evidence="5" id="KW-0547">Nucleotide-binding</keyword>
<comment type="catalytic activity">
    <reaction evidence="1">
        <text>ATP + protein L-histidine = ADP + protein N-phospho-L-histidine.</text>
        <dbReference type="EC" id="2.7.13.3"/>
    </reaction>
</comment>
<dbReference type="Proteomes" id="UP000601597">
    <property type="component" value="Unassembled WGS sequence"/>
</dbReference>
<evidence type="ECO:0000256" key="1">
    <source>
        <dbReference type="ARBA" id="ARBA00000085"/>
    </source>
</evidence>
<keyword evidence="9" id="KW-0175">Coiled coil</keyword>
<dbReference type="RefSeq" id="WP_227712465.1">
    <property type="nucleotide sequence ID" value="NZ_BMXV01000005.1"/>
</dbReference>
<feature type="domain" description="Histidine kinase" evidence="11">
    <location>
        <begin position="282"/>
        <end position="488"/>
    </location>
</feature>
<evidence type="ECO:0000256" key="3">
    <source>
        <dbReference type="ARBA" id="ARBA00022553"/>
    </source>
</evidence>
<dbReference type="InterPro" id="IPR036890">
    <property type="entry name" value="HATPase_C_sf"/>
</dbReference>
<dbReference type="Pfam" id="PF02518">
    <property type="entry name" value="HATPase_c"/>
    <property type="match status" value="1"/>
</dbReference>
<keyword evidence="7" id="KW-0067">ATP-binding</keyword>
<keyword evidence="10" id="KW-1133">Transmembrane helix</keyword>
<dbReference type="PRINTS" id="PR00344">
    <property type="entry name" value="BCTRLSENSOR"/>
</dbReference>
<evidence type="ECO:0000256" key="10">
    <source>
        <dbReference type="SAM" id="Phobius"/>
    </source>
</evidence>
<dbReference type="GO" id="GO:0016301">
    <property type="term" value="F:kinase activity"/>
    <property type="evidence" value="ECO:0007669"/>
    <property type="project" value="UniProtKB-KW"/>
</dbReference>
<proteinExistence type="predicted"/>
<dbReference type="InterPro" id="IPR003594">
    <property type="entry name" value="HATPase_dom"/>
</dbReference>
<evidence type="ECO:0000256" key="5">
    <source>
        <dbReference type="ARBA" id="ARBA00022741"/>
    </source>
</evidence>
<dbReference type="SUPFAM" id="SSF55874">
    <property type="entry name" value="ATPase domain of HSP90 chaperone/DNA topoisomerase II/histidine kinase"/>
    <property type="match status" value="1"/>
</dbReference>
<dbReference type="InterPro" id="IPR005467">
    <property type="entry name" value="His_kinase_dom"/>
</dbReference>
<keyword evidence="6 12" id="KW-0418">Kinase</keyword>
<gene>
    <name evidence="12" type="ORF">GCM10007071_23250</name>
</gene>
<evidence type="ECO:0000256" key="8">
    <source>
        <dbReference type="ARBA" id="ARBA00023012"/>
    </source>
</evidence>
<dbReference type="PROSITE" id="PS50109">
    <property type="entry name" value="HIS_KIN"/>
    <property type="match status" value="1"/>
</dbReference>
<evidence type="ECO:0000259" key="11">
    <source>
        <dbReference type="PROSITE" id="PS50109"/>
    </source>
</evidence>
<dbReference type="EMBL" id="BMXV01000005">
    <property type="protein sequence ID" value="GGY75376.1"/>
    <property type="molecule type" value="Genomic_DNA"/>
</dbReference>
<keyword evidence="3" id="KW-0597">Phosphoprotein</keyword>
<feature type="coiled-coil region" evidence="9">
    <location>
        <begin position="232"/>
        <end position="266"/>
    </location>
</feature>
<dbReference type="SUPFAM" id="SSF47384">
    <property type="entry name" value="Homodimeric domain of signal transducing histidine kinase"/>
    <property type="match status" value="1"/>
</dbReference>
<keyword evidence="4" id="KW-0808">Transferase</keyword>
<reference evidence="13" key="1">
    <citation type="journal article" date="2019" name="Int. J. Syst. Evol. Microbiol.">
        <title>The Global Catalogue of Microorganisms (GCM) 10K type strain sequencing project: providing services to taxonomists for standard genome sequencing and annotation.</title>
        <authorList>
            <consortium name="The Broad Institute Genomics Platform"/>
            <consortium name="The Broad Institute Genome Sequencing Center for Infectious Disease"/>
            <person name="Wu L."/>
            <person name="Ma J."/>
        </authorList>
    </citation>
    <scope>NUCLEOTIDE SEQUENCE [LARGE SCALE GENOMIC DNA]</scope>
    <source>
        <strain evidence="13">KCTC 22280</strain>
    </source>
</reference>
<dbReference type="Pfam" id="PF00512">
    <property type="entry name" value="HisKA"/>
    <property type="match status" value="1"/>
</dbReference>
<keyword evidence="10" id="KW-0812">Transmembrane</keyword>
<evidence type="ECO:0000313" key="13">
    <source>
        <dbReference type="Proteomes" id="UP000601597"/>
    </source>
</evidence>
<evidence type="ECO:0000313" key="12">
    <source>
        <dbReference type="EMBL" id="GGY75376.1"/>
    </source>
</evidence>
<dbReference type="InterPro" id="IPR003661">
    <property type="entry name" value="HisK_dim/P_dom"/>
</dbReference>
<keyword evidence="8" id="KW-0902">Two-component regulatory system</keyword>
<comment type="caution">
    <text evidence="12">The sequence shown here is derived from an EMBL/GenBank/DDBJ whole genome shotgun (WGS) entry which is preliminary data.</text>
</comment>
<accession>A0ABQ3B617</accession>
<evidence type="ECO:0000256" key="6">
    <source>
        <dbReference type="ARBA" id="ARBA00022777"/>
    </source>
</evidence>
<feature type="transmembrane region" description="Helical" evidence="10">
    <location>
        <begin position="20"/>
        <end position="42"/>
    </location>
</feature>
<feature type="transmembrane region" description="Helical" evidence="10">
    <location>
        <begin position="176"/>
        <end position="200"/>
    </location>
</feature>
<protein>
    <recommendedName>
        <fullName evidence="2">histidine kinase</fullName>
        <ecNumber evidence="2">2.7.13.3</ecNumber>
    </recommendedName>
</protein>
<dbReference type="EC" id="2.7.13.3" evidence="2"/>
<evidence type="ECO:0000256" key="9">
    <source>
        <dbReference type="SAM" id="Coils"/>
    </source>
</evidence>
<dbReference type="Gene3D" id="1.10.287.130">
    <property type="match status" value="1"/>
</dbReference>
<dbReference type="SMART" id="SM00387">
    <property type="entry name" value="HATPase_c"/>
    <property type="match status" value="1"/>
</dbReference>
<dbReference type="Gene3D" id="3.30.565.10">
    <property type="entry name" value="Histidine kinase-like ATPase, C-terminal domain"/>
    <property type="match status" value="1"/>
</dbReference>
<keyword evidence="13" id="KW-1185">Reference proteome</keyword>
<dbReference type="CDD" id="cd00082">
    <property type="entry name" value="HisKA"/>
    <property type="match status" value="1"/>
</dbReference>
<organism evidence="12 13">
    <name type="scientific">Marinobacter zhanjiangensis</name>
    <dbReference type="NCBI Taxonomy" id="578215"/>
    <lineage>
        <taxon>Bacteria</taxon>
        <taxon>Pseudomonadati</taxon>
        <taxon>Pseudomonadota</taxon>
        <taxon>Gammaproteobacteria</taxon>
        <taxon>Pseudomonadales</taxon>
        <taxon>Marinobacteraceae</taxon>
        <taxon>Marinobacter</taxon>
    </lineage>
</organism>
<evidence type="ECO:0000256" key="7">
    <source>
        <dbReference type="ARBA" id="ARBA00022840"/>
    </source>
</evidence>
<dbReference type="PANTHER" id="PTHR43065:SF10">
    <property type="entry name" value="PEROXIDE STRESS-ACTIVATED HISTIDINE KINASE MAK3"/>
    <property type="match status" value="1"/>
</dbReference>
<sequence length="498" mass="54693">MNRLLGSAGQMFHSVRLTLFLSIVVPLMLVVGAGIFFAVSAIEDNLDERLREDLELVARAASGPLSRAMEDGNDIVLDQALESIFRIGRVYGASVFDADGIQVASLGVADTSVRTSRSANEVIRSGERGGTFRRVDGVSVFSQFTPLVASDGRIIGLLQVTRKRSDFHRQVASARIWAVVTWCLVLLVVSLVVVLGHYGAVGRYVNRLLSAMGGMAPGQWHIHSDPSGPREIRQLHEGLHHLGQRMAQAEEEIRQRVRREQELGEQLEYQEKVAMIGRVAGGVAHELGAPLNVIQGRAAILARHDLEADDRRHLDDIRYQVQRMTLIIEQLLDCFRHVPDARRPVDLAPILRELVAGLGDEPGTARATVALALPDEPVLVQAEPTRLELACLNVIRNACEAARSRVEVTVQRSGDWWQMQVDDDGPGIAEDMRERVFEPFFSTRPAGEGTGLGLAMVKSVIKEHRGQLNVTDSALGGCCMSLFWPRAESTPPGQEQSP</sequence>
<dbReference type="InterPro" id="IPR036097">
    <property type="entry name" value="HisK_dim/P_sf"/>
</dbReference>
<dbReference type="SMART" id="SM00388">
    <property type="entry name" value="HisKA"/>
    <property type="match status" value="1"/>
</dbReference>
<dbReference type="PANTHER" id="PTHR43065">
    <property type="entry name" value="SENSOR HISTIDINE KINASE"/>
    <property type="match status" value="1"/>
</dbReference>
<keyword evidence="10" id="KW-0472">Membrane</keyword>